<dbReference type="OrthoDB" id="9780765at2"/>
<protein>
    <submittedName>
        <fullName evidence="6">Pimeloyl-ACP methyl ester carboxylesterase</fullName>
    </submittedName>
</protein>
<dbReference type="Pfam" id="PF06441">
    <property type="entry name" value="EHN"/>
    <property type="match status" value="1"/>
</dbReference>
<dbReference type="PANTHER" id="PTHR21661:SF35">
    <property type="entry name" value="EPOXIDE HYDROLASE"/>
    <property type="match status" value="1"/>
</dbReference>
<evidence type="ECO:0000259" key="5">
    <source>
        <dbReference type="Pfam" id="PF06441"/>
    </source>
</evidence>
<dbReference type="PANTHER" id="PTHR21661">
    <property type="entry name" value="EPOXIDE HYDROLASE 1-RELATED"/>
    <property type="match status" value="1"/>
</dbReference>
<keyword evidence="7" id="KW-1185">Reference proteome</keyword>
<dbReference type="GO" id="GO:0004301">
    <property type="term" value="F:epoxide hydrolase activity"/>
    <property type="evidence" value="ECO:0007669"/>
    <property type="project" value="TreeGrafter"/>
</dbReference>
<evidence type="ECO:0000256" key="4">
    <source>
        <dbReference type="PIRSR" id="PIRSR001112-1"/>
    </source>
</evidence>
<evidence type="ECO:0000256" key="3">
    <source>
        <dbReference type="ARBA" id="ARBA00022801"/>
    </source>
</evidence>
<dbReference type="InterPro" id="IPR029058">
    <property type="entry name" value="AB_hydrolase_fold"/>
</dbReference>
<dbReference type="Proteomes" id="UP000538666">
    <property type="component" value="Unassembled WGS sequence"/>
</dbReference>
<sequence>MIALEATSRTTLSISPNRRSFLRALAAAGAFSRFFFSSLSMGETGPGTGAEASFDSLHGTDAGVDSDESIRPFHIDFPEAAIVDLRRRIAATNWPERETVADASQGVQLATMRELASYWQKEYDWRKVEARLNALPEFTTNIDGLEIHFIHVRSKNANALPMIITHGWPGSIIEQMKIVGPLTDPTAYGAKAEDSFNVVIPSLPGHGFSGKPTATGWNPQRIARAWVVLMQRLGYKRYVAQGGDWGNAVTEQMALLTPPGLLGIHTNMPATVPDDIATALSAGDPAPSGLSADEELAYHQLDTFYKHGLGYAQEMSHRPQTLYGLEDSPVGLAAWMLDHDAASEALIARVFDGQSEGLTRDDILENITLYWLTKTAVSSARLYWESKLSFFAPKGVAIPVAVSVFPDEIYAAPKSWTEKAYPKLIHYNRLPKGGHFAAWEQPTLFTEELRASFSSLR</sequence>
<dbReference type="InterPro" id="IPR016292">
    <property type="entry name" value="Epoxide_hydrolase"/>
</dbReference>
<dbReference type="SUPFAM" id="SSF53474">
    <property type="entry name" value="alpha/beta-Hydrolases"/>
    <property type="match status" value="1"/>
</dbReference>
<organism evidence="6 7">
    <name type="scientific">Silvibacterium bohemicum</name>
    <dbReference type="NCBI Taxonomy" id="1577686"/>
    <lineage>
        <taxon>Bacteria</taxon>
        <taxon>Pseudomonadati</taxon>
        <taxon>Acidobacteriota</taxon>
        <taxon>Terriglobia</taxon>
        <taxon>Terriglobales</taxon>
        <taxon>Acidobacteriaceae</taxon>
        <taxon>Silvibacterium</taxon>
    </lineage>
</organism>
<dbReference type="InterPro" id="IPR000639">
    <property type="entry name" value="Epox_hydrolase-like"/>
</dbReference>
<dbReference type="AlphaFoldDB" id="A0A841JT81"/>
<evidence type="ECO:0000313" key="7">
    <source>
        <dbReference type="Proteomes" id="UP000538666"/>
    </source>
</evidence>
<gene>
    <name evidence="6" type="ORF">HNQ77_002488</name>
</gene>
<keyword evidence="3" id="KW-0378">Hydrolase</keyword>
<evidence type="ECO:0000313" key="6">
    <source>
        <dbReference type="EMBL" id="MBB6144536.1"/>
    </source>
</evidence>
<accession>A0A841JT81</accession>
<dbReference type="PROSITE" id="PS51318">
    <property type="entry name" value="TAT"/>
    <property type="match status" value="1"/>
</dbReference>
<evidence type="ECO:0000256" key="2">
    <source>
        <dbReference type="ARBA" id="ARBA00022797"/>
    </source>
</evidence>
<dbReference type="InterPro" id="IPR006311">
    <property type="entry name" value="TAT_signal"/>
</dbReference>
<proteinExistence type="inferred from homology"/>
<evidence type="ECO:0000256" key="1">
    <source>
        <dbReference type="ARBA" id="ARBA00010088"/>
    </source>
</evidence>
<dbReference type="InterPro" id="IPR010497">
    <property type="entry name" value="Epoxide_hydro_N"/>
</dbReference>
<comment type="caution">
    <text evidence="6">The sequence shown here is derived from an EMBL/GenBank/DDBJ whole genome shotgun (WGS) entry which is preliminary data.</text>
</comment>
<feature type="active site" description="Proton acceptor" evidence="4">
    <location>
        <position position="435"/>
    </location>
</feature>
<comment type="similarity">
    <text evidence="1">Belongs to the peptidase S33 family.</text>
</comment>
<keyword evidence="2" id="KW-0058">Aromatic hydrocarbons catabolism</keyword>
<dbReference type="Gene3D" id="3.40.50.1820">
    <property type="entry name" value="alpha/beta hydrolase"/>
    <property type="match status" value="1"/>
</dbReference>
<dbReference type="GO" id="GO:0097176">
    <property type="term" value="P:epoxide metabolic process"/>
    <property type="evidence" value="ECO:0007669"/>
    <property type="project" value="TreeGrafter"/>
</dbReference>
<feature type="active site" description="Nucleophile" evidence="4">
    <location>
        <position position="244"/>
    </location>
</feature>
<name>A0A841JT81_9BACT</name>
<dbReference type="RefSeq" id="WP_050058863.1">
    <property type="nucleotide sequence ID" value="NZ_JACHEK010000004.1"/>
</dbReference>
<dbReference type="EMBL" id="JACHEK010000004">
    <property type="protein sequence ID" value="MBB6144536.1"/>
    <property type="molecule type" value="Genomic_DNA"/>
</dbReference>
<reference evidence="6 7" key="1">
    <citation type="submission" date="2020-08" db="EMBL/GenBank/DDBJ databases">
        <title>Genomic Encyclopedia of Type Strains, Phase IV (KMG-IV): sequencing the most valuable type-strain genomes for metagenomic binning, comparative biology and taxonomic classification.</title>
        <authorList>
            <person name="Goeker M."/>
        </authorList>
    </citation>
    <scope>NUCLEOTIDE SEQUENCE [LARGE SCALE GENOMIC DNA]</scope>
    <source>
        <strain evidence="6 7">DSM 103733</strain>
    </source>
</reference>
<feature type="active site" description="Proton donor" evidence="4">
    <location>
        <position position="383"/>
    </location>
</feature>
<dbReference type="PRINTS" id="PR00412">
    <property type="entry name" value="EPOXHYDRLASE"/>
</dbReference>
<feature type="domain" description="Epoxide hydrolase N-terminal" evidence="5">
    <location>
        <begin position="70"/>
        <end position="174"/>
    </location>
</feature>
<dbReference type="PIRSF" id="PIRSF001112">
    <property type="entry name" value="Epoxide_hydrolase"/>
    <property type="match status" value="1"/>
</dbReference>